<organism evidence="2">
    <name type="scientific">Sesamum latifolium</name>
    <dbReference type="NCBI Taxonomy" id="2727402"/>
    <lineage>
        <taxon>Eukaryota</taxon>
        <taxon>Viridiplantae</taxon>
        <taxon>Streptophyta</taxon>
        <taxon>Embryophyta</taxon>
        <taxon>Tracheophyta</taxon>
        <taxon>Spermatophyta</taxon>
        <taxon>Magnoliopsida</taxon>
        <taxon>eudicotyledons</taxon>
        <taxon>Gunneridae</taxon>
        <taxon>Pentapetalae</taxon>
        <taxon>asterids</taxon>
        <taxon>lamiids</taxon>
        <taxon>Lamiales</taxon>
        <taxon>Pedaliaceae</taxon>
        <taxon>Sesamum</taxon>
    </lineage>
</organism>
<proteinExistence type="predicted"/>
<comment type="caution">
    <text evidence="2">The sequence shown here is derived from an EMBL/GenBank/DDBJ whole genome shotgun (WGS) entry which is preliminary data.</text>
</comment>
<dbReference type="PANTHER" id="PTHR47592">
    <property type="entry name" value="PBF68 PROTEIN"/>
    <property type="match status" value="1"/>
</dbReference>
<accession>A0AAW2UUU8</accession>
<gene>
    <name evidence="2" type="ORF">Slati_3092700</name>
</gene>
<dbReference type="AlphaFoldDB" id="A0AAW2UUU8"/>
<protein>
    <recommendedName>
        <fullName evidence="1">Retrovirus-related Pol polyprotein from transposon TNT 1-94-like beta-barrel domain-containing protein</fullName>
    </recommendedName>
</protein>
<feature type="domain" description="Retrovirus-related Pol polyprotein from transposon TNT 1-94-like beta-barrel" evidence="1">
    <location>
        <begin position="18"/>
        <end position="97"/>
    </location>
</feature>
<dbReference type="PANTHER" id="PTHR47592:SF27">
    <property type="entry name" value="OS08G0421700 PROTEIN"/>
    <property type="match status" value="1"/>
</dbReference>
<evidence type="ECO:0000259" key="1">
    <source>
        <dbReference type="Pfam" id="PF22936"/>
    </source>
</evidence>
<dbReference type="EMBL" id="JACGWN010000011">
    <property type="protein sequence ID" value="KAL0420698.1"/>
    <property type="molecule type" value="Genomic_DNA"/>
</dbReference>
<reference evidence="2" key="1">
    <citation type="submission" date="2020-06" db="EMBL/GenBank/DDBJ databases">
        <authorList>
            <person name="Li T."/>
            <person name="Hu X."/>
            <person name="Zhang T."/>
            <person name="Song X."/>
            <person name="Zhang H."/>
            <person name="Dai N."/>
            <person name="Sheng W."/>
            <person name="Hou X."/>
            <person name="Wei L."/>
        </authorList>
    </citation>
    <scope>NUCLEOTIDE SEQUENCE</scope>
    <source>
        <strain evidence="2">KEN1</strain>
        <tissue evidence="2">Leaf</tissue>
    </source>
</reference>
<name>A0AAW2UUU8_9LAMI</name>
<evidence type="ECO:0000313" key="2">
    <source>
        <dbReference type="EMBL" id="KAL0420698.1"/>
    </source>
</evidence>
<dbReference type="InterPro" id="IPR054722">
    <property type="entry name" value="PolX-like_BBD"/>
</dbReference>
<dbReference type="Pfam" id="PF22936">
    <property type="entry name" value="Pol_BBD"/>
    <property type="match status" value="1"/>
</dbReference>
<reference evidence="2" key="2">
    <citation type="journal article" date="2024" name="Plant">
        <title>Genomic evolution and insights into agronomic trait innovations of Sesamum species.</title>
        <authorList>
            <person name="Miao H."/>
            <person name="Wang L."/>
            <person name="Qu L."/>
            <person name="Liu H."/>
            <person name="Sun Y."/>
            <person name="Le M."/>
            <person name="Wang Q."/>
            <person name="Wei S."/>
            <person name="Zheng Y."/>
            <person name="Lin W."/>
            <person name="Duan Y."/>
            <person name="Cao H."/>
            <person name="Xiong S."/>
            <person name="Wang X."/>
            <person name="Wei L."/>
            <person name="Li C."/>
            <person name="Ma Q."/>
            <person name="Ju M."/>
            <person name="Zhao R."/>
            <person name="Li G."/>
            <person name="Mu C."/>
            <person name="Tian Q."/>
            <person name="Mei H."/>
            <person name="Zhang T."/>
            <person name="Gao T."/>
            <person name="Zhang H."/>
        </authorList>
    </citation>
    <scope>NUCLEOTIDE SEQUENCE</scope>
    <source>
        <strain evidence="2">KEN1</strain>
    </source>
</reference>
<sequence>MLLMAYVDVDATIKPDTWFLDSGCSNHMCGKKDYFTDFDENFSDTVKLGDNTSMVVAGKGNVRLKVNDMVQIITGVFYVPQLRNNLLSVGQLQEKGLSFLFQHEKCKVYHPE</sequence>